<keyword evidence="4 5" id="KW-0732">Signal</keyword>
<dbReference type="Proteomes" id="UP000243342">
    <property type="component" value="Unassembled WGS sequence"/>
</dbReference>
<dbReference type="RefSeq" id="WP_071658569.1">
    <property type="nucleotide sequence ID" value="NZ_MLCF01000150.1"/>
</dbReference>
<dbReference type="InterPro" id="IPR006311">
    <property type="entry name" value="TAT_signal"/>
</dbReference>
<evidence type="ECO:0000313" key="6">
    <source>
        <dbReference type="EMBL" id="OIV35470.1"/>
    </source>
</evidence>
<proteinExistence type="inferred from homology"/>
<evidence type="ECO:0000256" key="5">
    <source>
        <dbReference type="SAM" id="SignalP"/>
    </source>
</evidence>
<sequence length="424" mass="46511">MPIPRRRTVLGAAAAALAAPALAACGGEGAGGGSKTLRYTLWDQNQYPAMIKAAKEFESQNPGVHISLELVPYGQYWTKLQTAAIGGTAPDVAWMSTLTFQLFAAYDQLLPLSTAANAASIGAANYPPALVEAYAWKGQQYGLPKDYDTIGLWYNKQLFDKAGVRYPDATWTWSDLRDAARKLTDKKAGVHGFAAEMSNQSCYYDFIYQNDGFVISPDRKRSGYDNPRTVEAITFLIDMIKDGSSPSMAEIVDSGSASLFQSGKLAMTYQGSWMTPQFAAVPLLKKYGDVTVMAKGRKRATITNGLGNCVFRTTRNPELAKKFALFMSGKRTGEIQAEAGVVIPGYRGTEKAWLATNKQWQLQSFIDEVPYAVPFPHSINSTAWQDDEQTYLPQAWAGYDDIGDATRKLADAMNLDLRREARTA</sequence>
<dbReference type="CDD" id="cd13585">
    <property type="entry name" value="PBP2_TMBP_like"/>
    <property type="match status" value="1"/>
</dbReference>
<dbReference type="InterPro" id="IPR050490">
    <property type="entry name" value="Bact_solute-bd_prot1"/>
</dbReference>
<dbReference type="STRING" id="1428644.BIV57_21380"/>
<dbReference type="SUPFAM" id="SSF53850">
    <property type="entry name" value="Periplasmic binding protein-like II"/>
    <property type="match status" value="1"/>
</dbReference>
<keyword evidence="3" id="KW-0813">Transport</keyword>
<feature type="chain" id="PRO_5009643103" description="Sugar ABC transporter substrate-binding protein" evidence="5">
    <location>
        <begin position="24"/>
        <end position="424"/>
    </location>
</feature>
<dbReference type="GO" id="GO:0030313">
    <property type="term" value="C:cell envelope"/>
    <property type="evidence" value="ECO:0007669"/>
    <property type="project" value="UniProtKB-SubCell"/>
</dbReference>
<dbReference type="EMBL" id="MLCF01000150">
    <property type="protein sequence ID" value="OIV35470.1"/>
    <property type="molecule type" value="Genomic_DNA"/>
</dbReference>
<protein>
    <recommendedName>
        <fullName evidence="8">Sugar ABC transporter substrate-binding protein</fullName>
    </recommendedName>
</protein>
<dbReference type="OrthoDB" id="1650177at2"/>
<name>A0A1J7BA35_9ACTN</name>
<evidence type="ECO:0008006" key="8">
    <source>
        <dbReference type="Google" id="ProtNLM"/>
    </source>
</evidence>
<comment type="similarity">
    <text evidence="2">Belongs to the bacterial solute-binding protein 1 family.</text>
</comment>
<dbReference type="PANTHER" id="PTHR43649">
    <property type="entry name" value="ARABINOSE-BINDING PROTEIN-RELATED"/>
    <property type="match status" value="1"/>
</dbReference>
<dbReference type="InterPro" id="IPR006059">
    <property type="entry name" value="SBP"/>
</dbReference>
<gene>
    <name evidence="6" type="ORF">BIV57_21380</name>
</gene>
<evidence type="ECO:0000256" key="3">
    <source>
        <dbReference type="ARBA" id="ARBA00022448"/>
    </source>
</evidence>
<dbReference type="PANTHER" id="PTHR43649:SF31">
    <property type="entry name" value="SN-GLYCEROL-3-PHOSPHATE-BINDING PERIPLASMIC PROTEIN UGPB"/>
    <property type="match status" value="1"/>
</dbReference>
<evidence type="ECO:0000313" key="7">
    <source>
        <dbReference type="Proteomes" id="UP000243342"/>
    </source>
</evidence>
<evidence type="ECO:0000256" key="2">
    <source>
        <dbReference type="ARBA" id="ARBA00008520"/>
    </source>
</evidence>
<comment type="caution">
    <text evidence="6">The sequence shown here is derived from an EMBL/GenBank/DDBJ whole genome shotgun (WGS) entry which is preliminary data.</text>
</comment>
<keyword evidence="7" id="KW-1185">Reference proteome</keyword>
<dbReference type="Gene3D" id="3.40.190.10">
    <property type="entry name" value="Periplasmic binding protein-like II"/>
    <property type="match status" value="1"/>
</dbReference>
<comment type="subcellular location">
    <subcellularLocation>
        <location evidence="1">Cell envelope</location>
    </subcellularLocation>
</comment>
<evidence type="ECO:0000256" key="4">
    <source>
        <dbReference type="ARBA" id="ARBA00022729"/>
    </source>
</evidence>
<dbReference type="PROSITE" id="PS51318">
    <property type="entry name" value="TAT"/>
    <property type="match status" value="1"/>
</dbReference>
<dbReference type="PROSITE" id="PS51257">
    <property type="entry name" value="PROKAR_LIPOPROTEIN"/>
    <property type="match status" value="1"/>
</dbReference>
<accession>A0A1J7BA35</accession>
<evidence type="ECO:0000256" key="1">
    <source>
        <dbReference type="ARBA" id="ARBA00004196"/>
    </source>
</evidence>
<dbReference type="AlphaFoldDB" id="A0A1J7BA35"/>
<feature type="signal peptide" evidence="5">
    <location>
        <begin position="1"/>
        <end position="23"/>
    </location>
</feature>
<dbReference type="Pfam" id="PF01547">
    <property type="entry name" value="SBP_bac_1"/>
    <property type="match status" value="1"/>
</dbReference>
<organism evidence="6 7">
    <name type="scientific">Mangrovactinospora gilvigrisea</name>
    <dbReference type="NCBI Taxonomy" id="1428644"/>
    <lineage>
        <taxon>Bacteria</taxon>
        <taxon>Bacillati</taxon>
        <taxon>Actinomycetota</taxon>
        <taxon>Actinomycetes</taxon>
        <taxon>Kitasatosporales</taxon>
        <taxon>Streptomycetaceae</taxon>
        <taxon>Mangrovactinospora</taxon>
    </lineage>
</organism>
<reference evidence="6 7" key="1">
    <citation type="submission" date="2016-10" db="EMBL/GenBank/DDBJ databases">
        <title>Genome sequence of Streptomyces gilvigriseus MUSC 26.</title>
        <authorList>
            <person name="Lee L.-H."/>
            <person name="Ser H.-L."/>
        </authorList>
    </citation>
    <scope>NUCLEOTIDE SEQUENCE [LARGE SCALE GENOMIC DNA]</scope>
    <source>
        <strain evidence="6 7">MUSC 26</strain>
    </source>
</reference>